<dbReference type="EMBL" id="CAJPDS010000056">
    <property type="protein sequence ID" value="CAF9930557.1"/>
    <property type="molecule type" value="Genomic_DNA"/>
</dbReference>
<protein>
    <recommendedName>
        <fullName evidence="5">HNH nuclease domain-containing protein</fullName>
    </recommendedName>
</protein>
<evidence type="ECO:0008006" key="5">
    <source>
        <dbReference type="Google" id="ProtNLM"/>
    </source>
</evidence>
<reference evidence="3" key="1">
    <citation type="submission" date="2021-03" db="EMBL/GenBank/DDBJ databases">
        <authorList>
            <person name="Tagirdzhanova G."/>
        </authorList>
    </citation>
    <scope>NUCLEOTIDE SEQUENCE</scope>
</reference>
<feature type="region of interest" description="Disordered" evidence="2">
    <location>
        <begin position="427"/>
        <end position="486"/>
    </location>
</feature>
<keyword evidence="1" id="KW-0175">Coiled coil</keyword>
<organism evidence="3 4">
    <name type="scientific">Heterodermia speciosa</name>
    <dbReference type="NCBI Taxonomy" id="116794"/>
    <lineage>
        <taxon>Eukaryota</taxon>
        <taxon>Fungi</taxon>
        <taxon>Dikarya</taxon>
        <taxon>Ascomycota</taxon>
        <taxon>Pezizomycotina</taxon>
        <taxon>Lecanoromycetes</taxon>
        <taxon>OSLEUM clade</taxon>
        <taxon>Lecanoromycetidae</taxon>
        <taxon>Caliciales</taxon>
        <taxon>Physciaceae</taxon>
        <taxon>Heterodermia</taxon>
    </lineage>
</organism>
<evidence type="ECO:0000256" key="1">
    <source>
        <dbReference type="SAM" id="Coils"/>
    </source>
</evidence>
<dbReference type="OrthoDB" id="5386595at2759"/>
<sequence length="486" mass="55696">MESGAPSIPPRRYSLLNTNADSPASPTHTSPVIDAEVQPPIVPTRTSSKRPNREELIRDQRELDKDRIASVKRLRVSSFDSEYWDEVKKIKENELQSVRLQRSISMLDMHMNEDEQDSIDQWKAIPQGQAMVIKENALKTQLKILEGHKEKAEAQEQEQKKNPASSVSKAFFVNFISSPLGLNIKGVLRQNRSRKLQQQFADELMEKMDSRHENPQCEDCWCPIMGRYAEVTLAGHLFPVVHGDDNMTAIFGPAELDRVIGKPESGKSELFRAVNGIYWSKKTEVRFSEGMFVIVPDLDDNAPIDEAKAWQTMAIKEYKIKVLKPDCKEMKDQIDSNGDPTRTWASRDGERIKWKTDFRPRARYLYWAYISTMFKLSFQDKKSQVDNPAKVFGKRFWGTAGSYIKKNQLQGFVRALGAEYEPILDGAMKEDEDDKGKDDFPERLPLLICDEPLRAPDKTREEEEEEDSSENEDGGEDGDSDEKKCY</sequence>
<feature type="compositionally biased region" description="Basic and acidic residues" evidence="2">
    <location>
        <begin position="451"/>
        <end position="461"/>
    </location>
</feature>
<keyword evidence="4" id="KW-1185">Reference proteome</keyword>
<evidence type="ECO:0000313" key="4">
    <source>
        <dbReference type="Proteomes" id="UP000664521"/>
    </source>
</evidence>
<feature type="compositionally biased region" description="Polar residues" evidence="2">
    <location>
        <begin position="15"/>
        <end position="30"/>
    </location>
</feature>
<feature type="coiled-coil region" evidence="1">
    <location>
        <begin position="135"/>
        <end position="162"/>
    </location>
</feature>
<feature type="compositionally biased region" description="Acidic residues" evidence="2">
    <location>
        <begin position="462"/>
        <end position="480"/>
    </location>
</feature>
<evidence type="ECO:0000313" key="3">
    <source>
        <dbReference type="EMBL" id="CAF9930557.1"/>
    </source>
</evidence>
<evidence type="ECO:0000256" key="2">
    <source>
        <dbReference type="SAM" id="MobiDB-lite"/>
    </source>
</evidence>
<gene>
    <name evidence="3" type="ORF">HETSPECPRED_007654</name>
</gene>
<feature type="region of interest" description="Disordered" evidence="2">
    <location>
        <begin position="1"/>
        <end position="59"/>
    </location>
</feature>
<name>A0A8H3FWW3_9LECA</name>
<dbReference type="AlphaFoldDB" id="A0A8H3FWW3"/>
<accession>A0A8H3FWW3</accession>
<proteinExistence type="predicted"/>
<comment type="caution">
    <text evidence="3">The sequence shown here is derived from an EMBL/GenBank/DDBJ whole genome shotgun (WGS) entry which is preliminary data.</text>
</comment>
<dbReference type="Proteomes" id="UP000664521">
    <property type="component" value="Unassembled WGS sequence"/>
</dbReference>